<evidence type="ECO:0000313" key="2">
    <source>
        <dbReference type="EMBL" id="MCO1335586.1"/>
    </source>
</evidence>
<proteinExistence type="predicted"/>
<accession>A0A9X2ETN4</accession>
<feature type="transmembrane region" description="Helical" evidence="1">
    <location>
        <begin position="41"/>
        <end position="59"/>
    </location>
</feature>
<sequence length="153" mass="17512">MNNWEHQYYKEAEALASPPQLDDEVFKTAQTYKPKANLNHLVSRATVSCSVVIAILLLVHPAQYLGALTHQVSASDLMHEPVLRDWKDTAAPSIPKEDPWLKLRNQIHEGEYVALCHYWRAEQKSVDSNPLPQELRKSAKRHCRILPHTASRN</sequence>
<keyword evidence="1" id="KW-1133">Transmembrane helix</keyword>
<evidence type="ECO:0000256" key="1">
    <source>
        <dbReference type="SAM" id="Phobius"/>
    </source>
</evidence>
<gene>
    <name evidence="2" type="ORF">MO867_14700</name>
</gene>
<comment type="caution">
    <text evidence="2">The sequence shown here is derived from an EMBL/GenBank/DDBJ whole genome shotgun (WGS) entry which is preliminary data.</text>
</comment>
<keyword evidence="3" id="KW-1185">Reference proteome</keyword>
<reference evidence="2" key="1">
    <citation type="journal article" date="2022" name="Arch. Microbiol.">
        <title>Microbulbifer okhotskensis sp. nov., isolated from a deep bottom sediment of the Okhotsk Sea.</title>
        <authorList>
            <person name="Romanenko L."/>
            <person name="Kurilenko V."/>
            <person name="Otstavnykh N."/>
            <person name="Velansky P."/>
            <person name="Isaeva M."/>
            <person name="Mikhailov V."/>
        </authorList>
    </citation>
    <scope>NUCLEOTIDE SEQUENCE</scope>
    <source>
        <strain evidence="2">OS29</strain>
    </source>
</reference>
<dbReference type="Proteomes" id="UP001139028">
    <property type="component" value="Unassembled WGS sequence"/>
</dbReference>
<protein>
    <submittedName>
        <fullName evidence="2">Uncharacterized protein</fullName>
    </submittedName>
</protein>
<dbReference type="RefSeq" id="WP_252470443.1">
    <property type="nucleotide sequence ID" value="NZ_JALBWM010000070.1"/>
</dbReference>
<keyword evidence="1" id="KW-0472">Membrane</keyword>
<evidence type="ECO:0000313" key="3">
    <source>
        <dbReference type="Proteomes" id="UP001139028"/>
    </source>
</evidence>
<keyword evidence="1" id="KW-0812">Transmembrane</keyword>
<dbReference type="EMBL" id="JALBWM010000070">
    <property type="protein sequence ID" value="MCO1335586.1"/>
    <property type="molecule type" value="Genomic_DNA"/>
</dbReference>
<name>A0A9X2ETN4_9GAMM</name>
<organism evidence="2 3">
    <name type="scientific">Microbulbifer okhotskensis</name>
    <dbReference type="NCBI Taxonomy" id="2926617"/>
    <lineage>
        <taxon>Bacteria</taxon>
        <taxon>Pseudomonadati</taxon>
        <taxon>Pseudomonadota</taxon>
        <taxon>Gammaproteobacteria</taxon>
        <taxon>Cellvibrionales</taxon>
        <taxon>Microbulbiferaceae</taxon>
        <taxon>Microbulbifer</taxon>
    </lineage>
</organism>
<dbReference type="AlphaFoldDB" id="A0A9X2ETN4"/>